<dbReference type="EMBL" id="JANPWB010000008">
    <property type="protein sequence ID" value="KAJ1163212.1"/>
    <property type="molecule type" value="Genomic_DNA"/>
</dbReference>
<evidence type="ECO:0000313" key="3">
    <source>
        <dbReference type="Proteomes" id="UP001066276"/>
    </source>
</evidence>
<keyword evidence="3" id="KW-1185">Reference proteome</keyword>
<proteinExistence type="predicted"/>
<reference evidence="2" key="1">
    <citation type="journal article" date="2022" name="bioRxiv">
        <title>Sequencing and chromosome-scale assembly of the giantPleurodeles waltlgenome.</title>
        <authorList>
            <person name="Brown T."/>
            <person name="Elewa A."/>
            <person name="Iarovenko S."/>
            <person name="Subramanian E."/>
            <person name="Araus A.J."/>
            <person name="Petzold A."/>
            <person name="Susuki M."/>
            <person name="Suzuki K.-i.T."/>
            <person name="Hayashi T."/>
            <person name="Toyoda A."/>
            <person name="Oliveira C."/>
            <person name="Osipova E."/>
            <person name="Leigh N.D."/>
            <person name="Simon A."/>
            <person name="Yun M.H."/>
        </authorList>
    </citation>
    <scope>NUCLEOTIDE SEQUENCE</scope>
    <source>
        <strain evidence="2">20211129_DDA</strain>
        <tissue evidence="2">Liver</tissue>
    </source>
</reference>
<dbReference type="Proteomes" id="UP001066276">
    <property type="component" value="Chromosome 4_2"/>
</dbReference>
<organism evidence="2 3">
    <name type="scientific">Pleurodeles waltl</name>
    <name type="common">Iberian ribbed newt</name>
    <dbReference type="NCBI Taxonomy" id="8319"/>
    <lineage>
        <taxon>Eukaryota</taxon>
        <taxon>Metazoa</taxon>
        <taxon>Chordata</taxon>
        <taxon>Craniata</taxon>
        <taxon>Vertebrata</taxon>
        <taxon>Euteleostomi</taxon>
        <taxon>Amphibia</taxon>
        <taxon>Batrachia</taxon>
        <taxon>Caudata</taxon>
        <taxon>Salamandroidea</taxon>
        <taxon>Salamandridae</taxon>
        <taxon>Pleurodelinae</taxon>
        <taxon>Pleurodeles</taxon>
    </lineage>
</organism>
<feature type="non-terminal residue" evidence="2">
    <location>
        <position position="1"/>
    </location>
</feature>
<accession>A0AAV7SGL1</accession>
<feature type="region of interest" description="Disordered" evidence="1">
    <location>
        <begin position="18"/>
        <end position="81"/>
    </location>
</feature>
<feature type="non-terminal residue" evidence="2">
    <location>
        <position position="115"/>
    </location>
</feature>
<sequence>KGGDPELAHLLKLVLAKLGNGDSDGGDAPAEVEDSGEGPSRPRRTHVAPRAAFPLVKRRNKKQAAVVQQPPSPSPDGTVPELAPVLAAASTTANNTALRVGEVVVAPTAMLGVES</sequence>
<evidence type="ECO:0000313" key="2">
    <source>
        <dbReference type="EMBL" id="KAJ1163212.1"/>
    </source>
</evidence>
<evidence type="ECO:0000256" key="1">
    <source>
        <dbReference type="SAM" id="MobiDB-lite"/>
    </source>
</evidence>
<name>A0AAV7SGL1_PLEWA</name>
<gene>
    <name evidence="2" type="ORF">NDU88_003675</name>
</gene>
<dbReference type="AlphaFoldDB" id="A0AAV7SGL1"/>
<comment type="caution">
    <text evidence="2">The sequence shown here is derived from an EMBL/GenBank/DDBJ whole genome shotgun (WGS) entry which is preliminary data.</text>
</comment>
<protein>
    <submittedName>
        <fullName evidence="2">Uncharacterized protein</fullName>
    </submittedName>
</protein>